<keyword evidence="4" id="KW-1185">Reference proteome</keyword>
<dbReference type="AlphaFoldDB" id="A0A4V5P104"/>
<name>A0A4V5P104_9SPHI</name>
<dbReference type="NCBIfam" id="TIGR04183">
    <property type="entry name" value="Por_Secre_tail"/>
    <property type="match status" value="1"/>
</dbReference>
<evidence type="ECO:0000313" key="3">
    <source>
        <dbReference type="EMBL" id="TKC00371.1"/>
    </source>
</evidence>
<sequence>MKKLLPFLFVLTFLLPIYSIAQTCVIPAGGVINGGATGCTDRVATYTISGVSNATTYNWVITGAQDFTRVSDTEYSIVFASANVTIQVTPINQTNGPCAGPVVSKTVAVSASPAKPVISQTATTLTSTTSTSYQWYVSNTLIIGAISQTYNPTQSGVYRVEAKNTATGCSTFSDPINYFTTAIREDARFKTFSFYPNPVVTSLHTNFSERYNLEFYDTSGRKVFENNNLNGEQETDLTSLNRGMYLMRIISGDKRATRKLILK</sequence>
<reference evidence="3 4" key="1">
    <citation type="submission" date="2019-04" db="EMBL/GenBank/DDBJ databases">
        <title>Pedobacter sp. AR-3-17 sp. nov., isolated from Arctic soil.</title>
        <authorList>
            <person name="Dahal R.H."/>
            <person name="Kim D.-U."/>
        </authorList>
    </citation>
    <scope>NUCLEOTIDE SEQUENCE [LARGE SCALE GENOMIC DNA]</scope>
    <source>
        <strain evidence="3 4">AR-3-17</strain>
    </source>
</reference>
<comment type="caution">
    <text evidence="3">The sequence shown here is derived from an EMBL/GenBank/DDBJ whole genome shotgun (WGS) entry which is preliminary data.</text>
</comment>
<organism evidence="3 4">
    <name type="scientific">Pedobacter cryophilus</name>
    <dbReference type="NCBI Taxonomy" id="2571271"/>
    <lineage>
        <taxon>Bacteria</taxon>
        <taxon>Pseudomonadati</taxon>
        <taxon>Bacteroidota</taxon>
        <taxon>Sphingobacteriia</taxon>
        <taxon>Sphingobacteriales</taxon>
        <taxon>Sphingobacteriaceae</taxon>
        <taxon>Pedobacter</taxon>
    </lineage>
</organism>
<dbReference type="OrthoDB" id="755689at2"/>
<dbReference type="Pfam" id="PF18962">
    <property type="entry name" value="Por_Secre_tail"/>
    <property type="match status" value="1"/>
</dbReference>
<feature type="chain" id="PRO_5020809028" evidence="1">
    <location>
        <begin position="22"/>
        <end position="263"/>
    </location>
</feature>
<dbReference type="Proteomes" id="UP000308181">
    <property type="component" value="Unassembled WGS sequence"/>
</dbReference>
<dbReference type="InterPro" id="IPR026444">
    <property type="entry name" value="Secre_tail"/>
</dbReference>
<evidence type="ECO:0000313" key="4">
    <source>
        <dbReference type="Proteomes" id="UP000308181"/>
    </source>
</evidence>
<evidence type="ECO:0000256" key="1">
    <source>
        <dbReference type="SAM" id="SignalP"/>
    </source>
</evidence>
<feature type="signal peptide" evidence="1">
    <location>
        <begin position="1"/>
        <end position="21"/>
    </location>
</feature>
<accession>A0A4V5P104</accession>
<gene>
    <name evidence="3" type="ORF">FA046_01430</name>
</gene>
<keyword evidence="1" id="KW-0732">Signal</keyword>
<feature type="domain" description="Secretion system C-terminal sorting" evidence="2">
    <location>
        <begin position="195"/>
        <end position="261"/>
    </location>
</feature>
<dbReference type="EMBL" id="SWBP01000001">
    <property type="protein sequence ID" value="TKC00371.1"/>
    <property type="molecule type" value="Genomic_DNA"/>
</dbReference>
<proteinExistence type="predicted"/>
<dbReference type="RefSeq" id="WP_136824581.1">
    <property type="nucleotide sequence ID" value="NZ_SWBP01000001.1"/>
</dbReference>
<evidence type="ECO:0000259" key="2">
    <source>
        <dbReference type="Pfam" id="PF18962"/>
    </source>
</evidence>
<protein>
    <submittedName>
        <fullName evidence="3">T9SS type A sorting domain-containing protein</fullName>
    </submittedName>
</protein>